<gene>
    <name evidence="2" type="ORF">CBO05C_2915</name>
</gene>
<reference evidence="2" key="1">
    <citation type="submission" date="2013-10" db="EMBL/GenBank/DDBJ databases">
        <title>Draft genome sequence of Clostridium botulinum type B strain Osaka05.</title>
        <authorList>
            <person name="Sakaguchi Y."/>
            <person name="Hosomi K."/>
            <person name="Uchiyama J."/>
            <person name="Ogura Y."/>
            <person name="Sakaguchi M."/>
            <person name="Kohda T."/>
            <person name="Mukamoto M."/>
            <person name="Misawa N."/>
            <person name="Matsuzaki S."/>
            <person name="Hayashi T."/>
            <person name="Kozaki S."/>
        </authorList>
    </citation>
    <scope>NUCLEOTIDE SEQUENCE</scope>
    <source>
        <strain evidence="2">Osaka05</strain>
    </source>
</reference>
<dbReference type="HOGENOM" id="CLU_3166574_0_0_9"/>
<feature type="transmembrane region" description="Helical" evidence="1">
    <location>
        <begin position="12"/>
        <end position="34"/>
    </location>
</feature>
<organism evidence="2">
    <name type="scientific">Clostridium botulinum B str. Osaka05</name>
    <dbReference type="NCBI Taxonomy" id="1407017"/>
    <lineage>
        <taxon>Bacteria</taxon>
        <taxon>Bacillati</taxon>
        <taxon>Bacillota</taxon>
        <taxon>Clostridia</taxon>
        <taxon>Eubacteriales</taxon>
        <taxon>Clostridiaceae</taxon>
        <taxon>Clostridium</taxon>
    </lineage>
</organism>
<dbReference type="Proteomes" id="UP000054164">
    <property type="component" value="Unassembled WGS sequence"/>
</dbReference>
<evidence type="ECO:0000256" key="1">
    <source>
        <dbReference type="SAM" id="Phobius"/>
    </source>
</evidence>
<proteinExistence type="predicted"/>
<protein>
    <submittedName>
        <fullName evidence="2">Methyl-accepting chemotaxis protein</fullName>
    </submittedName>
</protein>
<keyword evidence="1" id="KW-0472">Membrane</keyword>
<name>A0A0S6U6X9_CLOBO</name>
<dbReference type="EMBL" id="DF384213">
    <property type="protein sequence ID" value="GAE03225.1"/>
    <property type="molecule type" value="Genomic_DNA"/>
</dbReference>
<sequence length="47" mass="5405">MLDKVKNKGKMLILTIIMLISILIVGVLGVFNIWKNNRDINSLYEKT</sequence>
<keyword evidence="1" id="KW-0812">Transmembrane</keyword>
<accession>A0A0S6U6X9</accession>
<dbReference type="AlphaFoldDB" id="A0A0S6U6X9"/>
<evidence type="ECO:0000313" key="2">
    <source>
        <dbReference type="EMBL" id="GAE03225.1"/>
    </source>
</evidence>
<keyword evidence="1" id="KW-1133">Transmembrane helix</keyword>